<sequence length="110" mass="12258">MFVYDNGPEFVAKAVREWITAVGAKTAFIEPGSPRENGYCESFNSKLRDEFLNGEIFYSLAEAKAVIESWRKHYNTVRPHSSLGYRSPAPAAIVQPPNPSPNMAAKPTMH</sequence>
<dbReference type="EMBL" id="FNUY01000011">
    <property type="protein sequence ID" value="SEG75029.1"/>
    <property type="molecule type" value="Genomic_DNA"/>
</dbReference>
<dbReference type="PANTHER" id="PTHR47515">
    <property type="entry name" value="LOW CALCIUM RESPONSE LOCUS PROTEIN T"/>
    <property type="match status" value="1"/>
</dbReference>
<dbReference type="Pfam" id="PF13683">
    <property type="entry name" value="rve_3"/>
    <property type="match status" value="1"/>
</dbReference>
<protein>
    <submittedName>
        <fullName evidence="3">Integrase core domain-containing protein</fullName>
    </submittedName>
</protein>
<dbReference type="GO" id="GO:0015074">
    <property type="term" value="P:DNA integration"/>
    <property type="evidence" value="ECO:0007669"/>
    <property type="project" value="InterPro"/>
</dbReference>
<dbReference type="InterPro" id="IPR012337">
    <property type="entry name" value="RNaseH-like_sf"/>
</dbReference>
<name>A0A1H6CPW2_9HYPH</name>
<evidence type="ECO:0000256" key="1">
    <source>
        <dbReference type="SAM" id="MobiDB-lite"/>
    </source>
</evidence>
<dbReference type="GO" id="GO:0003676">
    <property type="term" value="F:nucleic acid binding"/>
    <property type="evidence" value="ECO:0007669"/>
    <property type="project" value="InterPro"/>
</dbReference>
<accession>A0A1H6CPW2</accession>
<feature type="domain" description="Integrase catalytic" evidence="2">
    <location>
        <begin position="1"/>
        <end position="96"/>
    </location>
</feature>
<keyword evidence="4" id="KW-1185">Reference proteome</keyword>
<organism evidence="3 4">
    <name type="scientific">Bosea lathyri</name>
    <dbReference type="NCBI Taxonomy" id="1036778"/>
    <lineage>
        <taxon>Bacteria</taxon>
        <taxon>Pseudomonadati</taxon>
        <taxon>Pseudomonadota</taxon>
        <taxon>Alphaproteobacteria</taxon>
        <taxon>Hyphomicrobiales</taxon>
        <taxon>Boseaceae</taxon>
        <taxon>Bosea</taxon>
    </lineage>
</organism>
<dbReference type="SUPFAM" id="SSF53098">
    <property type="entry name" value="Ribonuclease H-like"/>
    <property type="match status" value="1"/>
</dbReference>
<proteinExistence type="predicted"/>
<feature type="region of interest" description="Disordered" evidence="1">
    <location>
        <begin position="87"/>
        <end position="110"/>
    </location>
</feature>
<dbReference type="PROSITE" id="PS50994">
    <property type="entry name" value="INTEGRASE"/>
    <property type="match status" value="1"/>
</dbReference>
<dbReference type="InterPro" id="IPR001584">
    <property type="entry name" value="Integrase_cat-core"/>
</dbReference>
<evidence type="ECO:0000313" key="3">
    <source>
        <dbReference type="EMBL" id="SEG75029.1"/>
    </source>
</evidence>
<evidence type="ECO:0000313" key="4">
    <source>
        <dbReference type="Proteomes" id="UP000236743"/>
    </source>
</evidence>
<reference evidence="3 4" key="1">
    <citation type="submission" date="2016-10" db="EMBL/GenBank/DDBJ databases">
        <authorList>
            <person name="de Groot N.N."/>
        </authorList>
    </citation>
    <scope>NUCLEOTIDE SEQUENCE [LARGE SCALE GENOMIC DNA]</scope>
    <source>
        <strain evidence="3 4">DSM 26656</strain>
    </source>
</reference>
<dbReference type="Proteomes" id="UP000236743">
    <property type="component" value="Unassembled WGS sequence"/>
</dbReference>
<dbReference type="InterPro" id="IPR036397">
    <property type="entry name" value="RNaseH_sf"/>
</dbReference>
<dbReference type="Gene3D" id="3.30.420.10">
    <property type="entry name" value="Ribonuclease H-like superfamily/Ribonuclease H"/>
    <property type="match status" value="1"/>
</dbReference>
<dbReference type="AlphaFoldDB" id="A0A1H6CPW2"/>
<gene>
    <name evidence="3" type="ORF">SAMN04488115_111174</name>
</gene>
<dbReference type="PANTHER" id="PTHR47515:SF1">
    <property type="entry name" value="BLR2054 PROTEIN"/>
    <property type="match status" value="1"/>
</dbReference>
<evidence type="ECO:0000259" key="2">
    <source>
        <dbReference type="PROSITE" id="PS50994"/>
    </source>
</evidence>